<dbReference type="Pfam" id="PF12138">
    <property type="entry name" value="Spherulin4"/>
    <property type="match status" value="1"/>
</dbReference>
<evidence type="ECO:0000313" key="2">
    <source>
        <dbReference type="Proteomes" id="UP000310108"/>
    </source>
</evidence>
<dbReference type="AlphaFoldDB" id="A0A4U6X416"/>
<accession>A0A4U6X416</accession>
<proteinExistence type="predicted"/>
<gene>
    <name evidence="1" type="ORF">CTA1_13196</name>
</gene>
<organism evidence="1 2">
    <name type="scientific">Colletotrichum tanaceti</name>
    <dbReference type="NCBI Taxonomy" id="1306861"/>
    <lineage>
        <taxon>Eukaryota</taxon>
        <taxon>Fungi</taxon>
        <taxon>Dikarya</taxon>
        <taxon>Ascomycota</taxon>
        <taxon>Pezizomycotina</taxon>
        <taxon>Sordariomycetes</taxon>
        <taxon>Hypocreomycetidae</taxon>
        <taxon>Glomerellales</taxon>
        <taxon>Glomerellaceae</taxon>
        <taxon>Colletotrichum</taxon>
        <taxon>Colletotrichum destructivum species complex</taxon>
    </lineage>
</organism>
<dbReference type="EMBL" id="PJEX01000487">
    <property type="protein sequence ID" value="TKW49754.1"/>
    <property type="molecule type" value="Genomic_DNA"/>
</dbReference>
<dbReference type="InterPro" id="IPR021986">
    <property type="entry name" value="Spherulin4"/>
</dbReference>
<evidence type="ECO:0000313" key="1">
    <source>
        <dbReference type="EMBL" id="TKW49754.1"/>
    </source>
</evidence>
<comment type="caution">
    <text evidence="1">The sequence shown here is derived from an EMBL/GenBank/DDBJ whole genome shotgun (WGS) entry which is preliminary data.</text>
</comment>
<keyword evidence="2" id="KW-1185">Reference proteome</keyword>
<reference evidence="1 2" key="1">
    <citation type="journal article" date="2019" name="PLoS ONE">
        <title>Comparative genome analysis indicates high evolutionary potential of pathogenicity genes in Colletotrichum tanaceti.</title>
        <authorList>
            <person name="Lelwala R.V."/>
            <person name="Korhonen P.K."/>
            <person name="Young N.D."/>
            <person name="Scott J.B."/>
            <person name="Ades P.A."/>
            <person name="Gasser R.B."/>
            <person name="Taylor P.W.J."/>
        </authorList>
    </citation>
    <scope>NUCLEOTIDE SEQUENCE [LARGE SCALE GENOMIC DNA]</scope>
    <source>
        <strain evidence="1">BRIP57314</strain>
    </source>
</reference>
<protein>
    <submittedName>
        <fullName evidence="1">Uncharacterized protein</fullName>
    </submittedName>
</protein>
<dbReference type="Proteomes" id="UP000310108">
    <property type="component" value="Unassembled WGS sequence"/>
</dbReference>
<name>A0A4U6X416_9PEZI</name>
<sequence length="73" mass="8229">MAAAVDILLPLYVYPINNLETPYDGPADWRAAIEAIDAHPDLTFNVIINHNSGPPFLRKHHLLLRRLTVWIGS</sequence>